<keyword evidence="2" id="KW-1185">Reference proteome</keyword>
<protein>
    <submittedName>
        <fullName evidence="1">Uncharacterized protein</fullName>
    </submittedName>
</protein>
<evidence type="ECO:0000313" key="1">
    <source>
        <dbReference type="EMBL" id="GFQ95503.1"/>
    </source>
</evidence>
<gene>
    <name evidence="1" type="primary">AVEN_171543_1</name>
    <name evidence="1" type="ORF">TNCT_171801</name>
</gene>
<reference evidence="1" key="1">
    <citation type="submission" date="2020-07" db="EMBL/GenBank/DDBJ databases">
        <title>Multicomponent nature underlies the extraordinary mechanical properties of spider dragline silk.</title>
        <authorList>
            <person name="Kono N."/>
            <person name="Nakamura H."/>
            <person name="Mori M."/>
            <person name="Yoshida Y."/>
            <person name="Ohtoshi R."/>
            <person name="Malay A.D."/>
            <person name="Moran D.A.P."/>
            <person name="Tomita M."/>
            <person name="Numata K."/>
            <person name="Arakawa K."/>
        </authorList>
    </citation>
    <scope>NUCLEOTIDE SEQUENCE</scope>
</reference>
<dbReference type="AlphaFoldDB" id="A0A8X6H3J3"/>
<dbReference type="EMBL" id="BMAO01034274">
    <property type="protein sequence ID" value="GFQ95503.1"/>
    <property type="molecule type" value="Genomic_DNA"/>
</dbReference>
<accession>A0A8X6H3J3</accession>
<sequence length="341" mass="39450">MERFGYIVADSCSGEDYLYIHNKLYDNILECVENARLHKTSVQPAKIIYFSILSNAEIVQFLHETQTEEKRFGFCQLTKYTSAEKYSVYSSHKLLFETIVETITMAKGVSWNDVPDCPNFEAKLGYFQLLNDDEVLKSSERSRKNVETSEIILHNYPSPRTMSLSILENASKKRKQDISPIDKILETASKKRKHDVSSIDKNSADLKKSKKNFSKTDSESDVESIISDDERNSIISAKSKKNPKQWNETYPTTSEYTDQYDVHITNDFKKTDEDIPPLSVYIAVGFAVEIKKFRKTFYLTLSKKDSDTQRKKFINIPSYQLTNVQEGLRILQKHIKKHSKQ</sequence>
<name>A0A8X6H3J3_TRICU</name>
<dbReference type="Proteomes" id="UP000887116">
    <property type="component" value="Unassembled WGS sequence"/>
</dbReference>
<comment type="caution">
    <text evidence="1">The sequence shown here is derived from an EMBL/GenBank/DDBJ whole genome shotgun (WGS) entry which is preliminary data.</text>
</comment>
<organism evidence="1 2">
    <name type="scientific">Trichonephila clavata</name>
    <name type="common">Joro spider</name>
    <name type="synonym">Nephila clavata</name>
    <dbReference type="NCBI Taxonomy" id="2740835"/>
    <lineage>
        <taxon>Eukaryota</taxon>
        <taxon>Metazoa</taxon>
        <taxon>Ecdysozoa</taxon>
        <taxon>Arthropoda</taxon>
        <taxon>Chelicerata</taxon>
        <taxon>Arachnida</taxon>
        <taxon>Araneae</taxon>
        <taxon>Araneomorphae</taxon>
        <taxon>Entelegynae</taxon>
        <taxon>Araneoidea</taxon>
        <taxon>Nephilidae</taxon>
        <taxon>Trichonephila</taxon>
    </lineage>
</organism>
<evidence type="ECO:0000313" key="2">
    <source>
        <dbReference type="Proteomes" id="UP000887116"/>
    </source>
</evidence>
<proteinExistence type="predicted"/>